<protein>
    <submittedName>
        <fullName evidence="1">Uncharacterized protein</fullName>
    </submittedName>
</protein>
<name>A0ACC2P9G0_9HYME</name>
<proteinExistence type="predicted"/>
<dbReference type="Proteomes" id="UP001239111">
    <property type="component" value="Chromosome 2"/>
</dbReference>
<accession>A0ACC2P9G0</accession>
<comment type="caution">
    <text evidence="1">The sequence shown here is derived from an EMBL/GenBank/DDBJ whole genome shotgun (WGS) entry which is preliminary data.</text>
</comment>
<evidence type="ECO:0000313" key="1">
    <source>
        <dbReference type="EMBL" id="KAJ8679636.1"/>
    </source>
</evidence>
<reference evidence="1" key="1">
    <citation type="submission" date="2023-04" db="EMBL/GenBank/DDBJ databases">
        <title>A chromosome-level genome assembly of the parasitoid wasp Eretmocerus hayati.</title>
        <authorList>
            <person name="Zhong Y."/>
            <person name="Liu S."/>
            <person name="Liu Y."/>
        </authorList>
    </citation>
    <scope>NUCLEOTIDE SEQUENCE</scope>
    <source>
        <strain evidence="1">ZJU_SS_LIU_2023</strain>
    </source>
</reference>
<keyword evidence="2" id="KW-1185">Reference proteome</keyword>
<dbReference type="EMBL" id="CM056742">
    <property type="protein sequence ID" value="KAJ8679636.1"/>
    <property type="molecule type" value="Genomic_DNA"/>
</dbReference>
<organism evidence="1 2">
    <name type="scientific">Eretmocerus hayati</name>
    <dbReference type="NCBI Taxonomy" id="131215"/>
    <lineage>
        <taxon>Eukaryota</taxon>
        <taxon>Metazoa</taxon>
        <taxon>Ecdysozoa</taxon>
        <taxon>Arthropoda</taxon>
        <taxon>Hexapoda</taxon>
        <taxon>Insecta</taxon>
        <taxon>Pterygota</taxon>
        <taxon>Neoptera</taxon>
        <taxon>Endopterygota</taxon>
        <taxon>Hymenoptera</taxon>
        <taxon>Apocrita</taxon>
        <taxon>Proctotrupomorpha</taxon>
        <taxon>Chalcidoidea</taxon>
        <taxon>Aphelinidae</taxon>
        <taxon>Aphelininae</taxon>
        <taxon>Eretmocerus</taxon>
    </lineage>
</organism>
<evidence type="ECO:0000313" key="2">
    <source>
        <dbReference type="Proteomes" id="UP001239111"/>
    </source>
</evidence>
<sequence length="155" mass="17944">MSRQLQTDRENIRPKIAVVELRDPPISYEQQSYDFFPAYDFVFNNSRDRPSNIGSTEYYHQQHQQQSHREQYQWQPRCLQTPRKSDSRLCQDLNQSTTLSTHQNTAQYNESSQGLAHLLCDLASVNDTFVAFVIIALVLVVMIGIYVVIDLGDSD</sequence>
<gene>
    <name evidence="1" type="ORF">QAD02_015423</name>
</gene>